<evidence type="ECO:0000256" key="5">
    <source>
        <dbReference type="ARBA" id="ARBA00022840"/>
    </source>
</evidence>
<dbReference type="PIRSF" id="PIRSF000654">
    <property type="entry name" value="Integrin-linked_kinase"/>
    <property type="match status" value="1"/>
</dbReference>
<dbReference type="PROSITE" id="PS50088">
    <property type="entry name" value="ANK_REPEAT"/>
    <property type="match status" value="1"/>
</dbReference>
<evidence type="ECO:0000256" key="6">
    <source>
        <dbReference type="PROSITE-ProRule" id="PRU00023"/>
    </source>
</evidence>
<dbReference type="InterPro" id="IPR036770">
    <property type="entry name" value="Ankyrin_rpt-contain_sf"/>
</dbReference>
<dbReference type="GO" id="GO:0004674">
    <property type="term" value="F:protein serine/threonine kinase activity"/>
    <property type="evidence" value="ECO:0007669"/>
    <property type="project" value="TreeGrafter"/>
</dbReference>
<keyword evidence="2" id="KW-0808">Transferase</keyword>
<dbReference type="Pfam" id="PF12796">
    <property type="entry name" value="Ank_2"/>
    <property type="match status" value="1"/>
</dbReference>
<dbReference type="InterPro" id="IPR008271">
    <property type="entry name" value="Ser/Thr_kinase_AS"/>
</dbReference>
<feature type="region of interest" description="Disordered" evidence="7">
    <location>
        <begin position="185"/>
        <end position="218"/>
    </location>
</feature>
<dbReference type="InterPro" id="IPR002110">
    <property type="entry name" value="Ankyrin_rpt"/>
</dbReference>
<dbReference type="PROSITE" id="PS00108">
    <property type="entry name" value="PROTEIN_KINASE_ST"/>
    <property type="match status" value="1"/>
</dbReference>
<proteinExistence type="inferred from homology"/>
<keyword evidence="3" id="KW-0547">Nucleotide-binding</keyword>
<evidence type="ECO:0000256" key="1">
    <source>
        <dbReference type="ARBA" id="ARBA00005843"/>
    </source>
</evidence>
<evidence type="ECO:0000259" key="8">
    <source>
        <dbReference type="PROSITE" id="PS50011"/>
    </source>
</evidence>
<dbReference type="SUPFAM" id="SSF48403">
    <property type="entry name" value="Ankyrin repeat"/>
    <property type="match status" value="1"/>
</dbReference>
<dbReference type="SMART" id="SM00220">
    <property type="entry name" value="S_TKc"/>
    <property type="match status" value="1"/>
</dbReference>
<protein>
    <recommendedName>
        <fullName evidence="8">Protein kinase domain-containing protein</fullName>
    </recommendedName>
</protein>
<dbReference type="CDD" id="cd13999">
    <property type="entry name" value="STKc_MAP3K-like"/>
    <property type="match status" value="1"/>
</dbReference>
<keyword evidence="6" id="KW-0040">ANK repeat</keyword>
<evidence type="ECO:0000256" key="3">
    <source>
        <dbReference type="ARBA" id="ARBA00022741"/>
    </source>
</evidence>
<dbReference type="AlphaFoldDB" id="A0AAU9K4T0"/>
<feature type="domain" description="Protein kinase" evidence="8">
    <location>
        <begin position="246"/>
        <end position="515"/>
    </location>
</feature>
<name>A0AAU9K4T0_9CILI</name>
<dbReference type="SMART" id="SM00248">
    <property type="entry name" value="ANK"/>
    <property type="match status" value="3"/>
</dbReference>
<dbReference type="InterPro" id="IPR051681">
    <property type="entry name" value="Ser/Thr_Kinases-Pseudokinases"/>
</dbReference>
<dbReference type="EMBL" id="CAJZBQ010000054">
    <property type="protein sequence ID" value="CAG9332181.1"/>
    <property type="molecule type" value="Genomic_DNA"/>
</dbReference>
<keyword evidence="5" id="KW-0067">ATP-binding</keyword>
<evidence type="ECO:0000256" key="4">
    <source>
        <dbReference type="ARBA" id="ARBA00022777"/>
    </source>
</evidence>
<dbReference type="GO" id="GO:0005524">
    <property type="term" value="F:ATP binding"/>
    <property type="evidence" value="ECO:0007669"/>
    <property type="project" value="UniProtKB-KW"/>
</dbReference>
<comment type="caution">
    <text evidence="9">The sequence shown here is derived from an EMBL/GenBank/DDBJ whole genome shotgun (WGS) entry which is preliminary data.</text>
</comment>
<dbReference type="PANTHER" id="PTHR44329:SF288">
    <property type="entry name" value="MITOGEN-ACTIVATED PROTEIN KINASE KINASE KINASE 20"/>
    <property type="match status" value="1"/>
</dbReference>
<feature type="compositionally biased region" description="Polar residues" evidence="7">
    <location>
        <begin position="185"/>
        <end position="203"/>
    </location>
</feature>
<organism evidence="9 10">
    <name type="scientific">Blepharisma stoltei</name>
    <dbReference type="NCBI Taxonomy" id="1481888"/>
    <lineage>
        <taxon>Eukaryota</taxon>
        <taxon>Sar</taxon>
        <taxon>Alveolata</taxon>
        <taxon>Ciliophora</taxon>
        <taxon>Postciliodesmatophora</taxon>
        <taxon>Heterotrichea</taxon>
        <taxon>Heterotrichida</taxon>
        <taxon>Blepharismidae</taxon>
        <taxon>Blepharisma</taxon>
    </lineage>
</organism>
<dbReference type="Gene3D" id="1.10.510.10">
    <property type="entry name" value="Transferase(Phosphotransferase) domain 1"/>
    <property type="match status" value="1"/>
</dbReference>
<dbReference type="PROSITE" id="PS50011">
    <property type="entry name" value="PROTEIN_KINASE_DOM"/>
    <property type="match status" value="1"/>
</dbReference>
<dbReference type="Gene3D" id="1.25.40.20">
    <property type="entry name" value="Ankyrin repeat-containing domain"/>
    <property type="match status" value="1"/>
</dbReference>
<dbReference type="Proteomes" id="UP001162131">
    <property type="component" value="Unassembled WGS sequence"/>
</dbReference>
<keyword evidence="10" id="KW-1185">Reference proteome</keyword>
<reference evidence="9" key="1">
    <citation type="submission" date="2021-09" db="EMBL/GenBank/DDBJ databases">
        <authorList>
            <consortium name="AG Swart"/>
            <person name="Singh M."/>
            <person name="Singh A."/>
            <person name="Seah K."/>
            <person name="Emmerich C."/>
        </authorList>
    </citation>
    <scope>NUCLEOTIDE SEQUENCE</scope>
    <source>
        <strain evidence="9">ATCC30299</strain>
    </source>
</reference>
<dbReference type="PROSITE" id="PS50297">
    <property type="entry name" value="ANK_REP_REGION"/>
    <property type="match status" value="1"/>
</dbReference>
<evidence type="ECO:0000256" key="7">
    <source>
        <dbReference type="SAM" id="MobiDB-lite"/>
    </source>
</evidence>
<dbReference type="PANTHER" id="PTHR44329">
    <property type="entry name" value="SERINE/THREONINE-PROTEIN KINASE TNNI3K-RELATED"/>
    <property type="match status" value="1"/>
</dbReference>
<evidence type="ECO:0000256" key="2">
    <source>
        <dbReference type="ARBA" id="ARBA00022679"/>
    </source>
</evidence>
<gene>
    <name evidence="9" type="ORF">BSTOLATCC_MIC55633</name>
</gene>
<dbReference type="InterPro" id="IPR000719">
    <property type="entry name" value="Prot_kinase_dom"/>
</dbReference>
<dbReference type="Gene3D" id="3.30.200.20">
    <property type="entry name" value="Phosphorylase Kinase, domain 1"/>
    <property type="match status" value="1"/>
</dbReference>
<dbReference type="SUPFAM" id="SSF56112">
    <property type="entry name" value="Protein kinase-like (PK-like)"/>
    <property type="match status" value="1"/>
</dbReference>
<dbReference type="Pfam" id="PF13857">
    <property type="entry name" value="Ank_5"/>
    <property type="match status" value="1"/>
</dbReference>
<feature type="repeat" description="ANK" evidence="6">
    <location>
        <begin position="119"/>
        <end position="151"/>
    </location>
</feature>
<evidence type="ECO:0000313" key="9">
    <source>
        <dbReference type="EMBL" id="CAG9332181.1"/>
    </source>
</evidence>
<keyword evidence="4" id="KW-0418">Kinase</keyword>
<accession>A0AAU9K4T0</accession>
<dbReference type="Pfam" id="PF00069">
    <property type="entry name" value="Pkinase"/>
    <property type="match status" value="1"/>
</dbReference>
<dbReference type="InterPro" id="IPR011009">
    <property type="entry name" value="Kinase-like_dom_sf"/>
</dbReference>
<comment type="similarity">
    <text evidence="1">Belongs to the protein kinase superfamily. TKL Ser/Thr protein kinase family.</text>
</comment>
<sequence length="515" mass="58141">MLLIKTNNKIIMGNSLKTNYGLLDAVSKGDSISAAKYLQAGANPNAKDSKGRSCLRIALENGDVDLFQIFFNIGAEMLPPIINSTPLHISVSLGHYKLSRYFLRDQKSFPNYKNTSDMNGQTPLHIAAYKGSSELVALLLKYNAQPYLRDRFNKTPSDLAIESKSPMADEIIEQLSMEDLIVRTPNTGRQVTTESDLLTQNSNPKKDSTSKSTIGSSTFEHEESTLSLLEEALRDTRIPLIRSHELVFGDLINRGSSCQVFRGKWRGTDVAIKQFKLEYSTSLKEMQKFVKEMQILDQVRHPHLILLMGICVDKPNFCLVSELVPNCSLFQALHKKKDKQLTLSERLQIAIQITQGIAYLHTNDPPILHRDLKPENVLLDDAYNVKIADFGLARPLTCFRGEDSQTTLCIGTTRFMAPELFDKDQLHEIGVEVDIWSLGCIFIELFSNKRPWNYISSSNANCIYYEIFQKKPIPIPSVIPDAIRDIITNCCSYIPEKRMNASQILEKLNELKSTL</sequence>
<evidence type="ECO:0000313" key="10">
    <source>
        <dbReference type="Proteomes" id="UP001162131"/>
    </source>
</evidence>